<dbReference type="EMBL" id="JTHG01000155">
    <property type="protein sequence ID" value="KMO21149.1"/>
    <property type="molecule type" value="Genomic_DNA"/>
</dbReference>
<dbReference type="Gene3D" id="1.25.10.10">
    <property type="entry name" value="Leucine-rich Repeat Variant"/>
    <property type="match status" value="1"/>
</dbReference>
<protein>
    <recommendedName>
        <fullName evidence="4">PBS lyase</fullName>
    </recommendedName>
</protein>
<proteinExistence type="predicted"/>
<name>A0ABR5H8V3_9HYPH</name>
<sequence length="138" mass="14741">MSGDEEDLIARATIGLDDVDASATEEMTGWSAVVHLQQRASRDVLEACLTACADADPLARRVAAIVLGELGPPRSETPAFNEERFAGLMALLVAERAGRTIPASWEQPTRVSAGWTIRGRSRSRSPCGIIPRPPSASE</sequence>
<feature type="region of interest" description="Disordered" evidence="1">
    <location>
        <begin position="119"/>
        <end position="138"/>
    </location>
</feature>
<gene>
    <name evidence="2" type="ORF">QR79_17170</name>
</gene>
<accession>A0ABR5H8V3</accession>
<evidence type="ECO:0000256" key="1">
    <source>
        <dbReference type="SAM" id="MobiDB-lite"/>
    </source>
</evidence>
<dbReference type="InterPro" id="IPR011989">
    <property type="entry name" value="ARM-like"/>
</dbReference>
<organism evidence="2 3">
    <name type="scientific">Methylobacterium indicum</name>
    <dbReference type="NCBI Taxonomy" id="1775910"/>
    <lineage>
        <taxon>Bacteria</taxon>
        <taxon>Pseudomonadati</taxon>
        <taxon>Pseudomonadota</taxon>
        <taxon>Alphaproteobacteria</taxon>
        <taxon>Hyphomicrobiales</taxon>
        <taxon>Methylobacteriaceae</taxon>
        <taxon>Methylobacterium</taxon>
    </lineage>
</organism>
<reference evidence="2 3" key="1">
    <citation type="submission" date="2014-11" db="EMBL/GenBank/DDBJ databases">
        <title>Comparative genomics of Methylobacterium species.</title>
        <authorList>
            <person name="Chaudhry V."/>
            <person name="Patil P.B."/>
        </authorList>
    </citation>
    <scope>NUCLEOTIDE SEQUENCE [LARGE SCALE GENOMIC DNA]</scope>
    <source>
        <strain evidence="2 3">SE3.6</strain>
    </source>
</reference>
<evidence type="ECO:0000313" key="2">
    <source>
        <dbReference type="EMBL" id="KMO21149.1"/>
    </source>
</evidence>
<evidence type="ECO:0008006" key="4">
    <source>
        <dbReference type="Google" id="ProtNLM"/>
    </source>
</evidence>
<dbReference type="Proteomes" id="UP000036471">
    <property type="component" value="Unassembled WGS sequence"/>
</dbReference>
<evidence type="ECO:0000313" key="3">
    <source>
        <dbReference type="Proteomes" id="UP000036471"/>
    </source>
</evidence>
<keyword evidence="3" id="KW-1185">Reference proteome</keyword>
<comment type="caution">
    <text evidence="2">The sequence shown here is derived from an EMBL/GenBank/DDBJ whole genome shotgun (WGS) entry which is preliminary data.</text>
</comment>